<sequence>MIHRISSLFGRQSEALSAQDFEQLRAQATILEQDARGVKVLQLSDGRIFKLFRVRRLLSLARIYSYARHFCRNADGLAGLGIPTVKVVRLLHFTGSADTAVLYQPLPGRTLRQLAQAGELDNKLMADFGRFVADLHARGVYFRSLHFGNVVLTPDNALGLIDIADLKLYRHRLHVGHRARNFRHLQRLKHDWDMVATEAVQAFIEAYFATSDLSARDQATLRSKFRYLPKT</sequence>
<proteinExistence type="predicted"/>
<organism evidence="1 2">
    <name type="scientific">Methylovorus glucosotrophus (strain SIP3-4)</name>
    <dbReference type="NCBI Taxonomy" id="582744"/>
    <lineage>
        <taxon>Bacteria</taxon>
        <taxon>Pseudomonadati</taxon>
        <taxon>Pseudomonadota</taxon>
        <taxon>Betaproteobacteria</taxon>
        <taxon>Nitrosomonadales</taxon>
        <taxon>Methylophilaceae</taxon>
        <taxon>Methylovorus</taxon>
    </lineage>
</organism>
<reference evidence="2" key="1">
    <citation type="submission" date="2009-07" db="EMBL/GenBank/DDBJ databases">
        <title>Complete sequence of chromosome of Methylovorus sp. SIP3-4.</title>
        <authorList>
            <person name="Lucas S."/>
            <person name="Copeland A."/>
            <person name="Lapidus A."/>
            <person name="Glavina del Rio T."/>
            <person name="Tice H."/>
            <person name="Bruce D."/>
            <person name="Goodwin L."/>
            <person name="Pitluck S."/>
            <person name="Clum A."/>
            <person name="Larimer F."/>
            <person name="Land M."/>
            <person name="Hauser L."/>
            <person name="Kyrpides N."/>
            <person name="Mikhailova N."/>
            <person name="Kayluzhnaya M."/>
            <person name="Chistoserdova L."/>
        </authorList>
    </citation>
    <scope>NUCLEOTIDE SEQUENCE [LARGE SCALE GENOMIC DNA]</scope>
    <source>
        <strain evidence="2">SIP3-4</strain>
    </source>
</reference>
<dbReference type="RefSeq" id="WP_015830503.1">
    <property type="nucleotide sequence ID" value="NC_012969.1"/>
</dbReference>
<dbReference type="STRING" id="582744.Msip34_1894"/>
<dbReference type="OrthoDB" id="8534453at2"/>
<dbReference type="SUPFAM" id="SSF56112">
    <property type="entry name" value="Protein kinase-like (PK-like)"/>
    <property type="match status" value="1"/>
</dbReference>
<dbReference type="KEGG" id="mei:Msip34_1894"/>
<accession>C6X6Z3</accession>
<gene>
    <name evidence="1" type="ordered locus">Msip34_1894</name>
</gene>
<keyword evidence="2" id="KW-1185">Reference proteome</keyword>
<protein>
    <submittedName>
        <fullName evidence="1">Toluene tolerance protein, putative</fullName>
    </submittedName>
</protein>
<reference evidence="1 2" key="2">
    <citation type="journal article" date="2011" name="J. Bacteriol.">
        <title>Genomes of three methylotrophs from a single niche uncover genetic and metabolic divergence of Methylophilaceae.</title>
        <authorList>
            <person name="Lapidus A."/>
            <person name="Clum A."/>
            <person name="Labutti K."/>
            <person name="Kaluzhnaya M.G."/>
            <person name="Lim S."/>
            <person name="Beck D.A."/>
            <person name="Glavina Del Rio T."/>
            <person name="Nolan M."/>
            <person name="Mavromatis K."/>
            <person name="Huntemann M."/>
            <person name="Lucas S."/>
            <person name="Lidstrom M.E."/>
            <person name="Ivanova N."/>
            <person name="Chistoserdova L."/>
        </authorList>
    </citation>
    <scope>NUCLEOTIDE SEQUENCE [LARGE SCALE GENOMIC DNA]</scope>
    <source>
        <strain evidence="1 2">SIP3-4</strain>
    </source>
</reference>
<dbReference type="Proteomes" id="UP000002743">
    <property type="component" value="Chromosome"/>
</dbReference>
<dbReference type="EMBL" id="CP001674">
    <property type="protein sequence ID" value="ACT51136.1"/>
    <property type="molecule type" value="Genomic_DNA"/>
</dbReference>
<dbReference type="Gene3D" id="1.10.510.10">
    <property type="entry name" value="Transferase(Phosphotransferase) domain 1"/>
    <property type="match status" value="1"/>
</dbReference>
<evidence type="ECO:0000313" key="2">
    <source>
        <dbReference type="Proteomes" id="UP000002743"/>
    </source>
</evidence>
<evidence type="ECO:0000313" key="1">
    <source>
        <dbReference type="EMBL" id="ACT51136.1"/>
    </source>
</evidence>
<dbReference type="eggNOG" id="COG0515">
    <property type="taxonomic scope" value="Bacteria"/>
</dbReference>
<dbReference type="AlphaFoldDB" id="C6X6Z3"/>
<name>C6X6Z3_METGS</name>
<dbReference type="HOGENOM" id="CLU_112033_0_0_4"/>
<dbReference type="InterPro" id="IPR011009">
    <property type="entry name" value="Kinase-like_dom_sf"/>
</dbReference>